<keyword evidence="2" id="KW-0489">Methyltransferase</keyword>
<reference evidence="2" key="1">
    <citation type="submission" date="2022-12" db="EMBL/GenBank/DDBJ databases">
        <title>Reclassification of two methanogenic archaea species isolated from the Kolyma lowland permafrost.</title>
        <authorList>
            <person name="Trubitsyn V.E."/>
            <person name="Rivkina E.M."/>
            <person name="Shcherbakova V.A."/>
        </authorList>
    </citation>
    <scope>NUCLEOTIDE SEQUENCE</scope>
    <source>
        <strain evidence="2">MK4</strain>
    </source>
</reference>
<feature type="domain" description="Methyltransferase type 11" evidence="1">
    <location>
        <begin position="47"/>
        <end position="126"/>
    </location>
</feature>
<gene>
    <name evidence="2" type="ORF">O3H35_12055</name>
</gene>
<dbReference type="GO" id="GO:0008757">
    <property type="term" value="F:S-adenosylmethionine-dependent methyltransferase activity"/>
    <property type="evidence" value="ECO:0007669"/>
    <property type="project" value="InterPro"/>
</dbReference>
<dbReference type="EMBL" id="JAPVES010000030">
    <property type="protein sequence ID" value="MCZ3373370.1"/>
    <property type="molecule type" value="Genomic_DNA"/>
</dbReference>
<protein>
    <submittedName>
        <fullName evidence="2">Methyltransferase domain-containing protein</fullName>
    </submittedName>
</protein>
<keyword evidence="2" id="KW-0808">Transferase</keyword>
<dbReference type="GO" id="GO:0032259">
    <property type="term" value="P:methylation"/>
    <property type="evidence" value="ECO:0007669"/>
    <property type="project" value="UniProtKB-KW"/>
</dbReference>
<dbReference type="AlphaFoldDB" id="A0A9E5A4J0"/>
<dbReference type="Gene3D" id="3.40.50.150">
    <property type="entry name" value="Vaccinia Virus protein VP39"/>
    <property type="match status" value="1"/>
</dbReference>
<proteinExistence type="predicted"/>
<dbReference type="InterPro" id="IPR029063">
    <property type="entry name" value="SAM-dependent_MTases_sf"/>
</dbReference>
<evidence type="ECO:0000313" key="2">
    <source>
        <dbReference type="EMBL" id="MCZ3373370.1"/>
    </source>
</evidence>
<evidence type="ECO:0000259" key="1">
    <source>
        <dbReference type="Pfam" id="PF08241"/>
    </source>
</evidence>
<dbReference type="PANTHER" id="PTHR43591">
    <property type="entry name" value="METHYLTRANSFERASE"/>
    <property type="match status" value="1"/>
</dbReference>
<organism evidence="2">
    <name type="scientific">Methanobacterium veterum</name>
    <dbReference type="NCBI Taxonomy" id="408577"/>
    <lineage>
        <taxon>Archaea</taxon>
        <taxon>Methanobacteriati</taxon>
        <taxon>Methanobacteriota</taxon>
        <taxon>Methanomada group</taxon>
        <taxon>Methanobacteria</taxon>
        <taxon>Methanobacteriales</taxon>
        <taxon>Methanobacteriaceae</taxon>
        <taxon>Methanobacterium</taxon>
    </lineage>
</organism>
<dbReference type="SUPFAM" id="SSF53335">
    <property type="entry name" value="S-adenosyl-L-methionine-dependent methyltransferases"/>
    <property type="match status" value="1"/>
</dbReference>
<dbReference type="Proteomes" id="UP001074446">
    <property type="component" value="Unassembled WGS sequence"/>
</dbReference>
<dbReference type="InterPro" id="IPR013216">
    <property type="entry name" value="Methyltransf_11"/>
</dbReference>
<dbReference type="CDD" id="cd02440">
    <property type="entry name" value="AdoMet_MTases"/>
    <property type="match status" value="1"/>
</dbReference>
<sequence>MMCTLKKNWDKKDTLDFWEKNEADYAGDISAPEILKMSKRYIGNKVLDIGAGSGALINLIPNSIGLDIAPKQPDIIKGDITNIPFEDQSFDTIFATEILEHLDNNTLNKGITEINRILKKGGHLIVTVPYNENLSQNTVSCPDCGTKFHRWGHLQIFDENNITQLLKDDFKVIKIKKLPIGFNANYKVLKHFRWIIERFGFLKDQNLFLVAKK</sequence>
<dbReference type="RefSeq" id="WP_084689255.1">
    <property type="nucleotide sequence ID" value="NZ_JAPVES010000030.1"/>
</dbReference>
<dbReference type="Pfam" id="PF08241">
    <property type="entry name" value="Methyltransf_11"/>
    <property type="match status" value="1"/>
</dbReference>
<dbReference type="PANTHER" id="PTHR43591:SF24">
    <property type="entry name" value="2-METHOXY-6-POLYPRENYL-1,4-BENZOQUINOL METHYLASE, MITOCHONDRIAL"/>
    <property type="match status" value="1"/>
</dbReference>
<name>A0A9E5A4J0_9EURY</name>
<comment type="caution">
    <text evidence="2">The sequence shown here is derived from an EMBL/GenBank/DDBJ whole genome shotgun (WGS) entry which is preliminary data.</text>
</comment>
<accession>A0A9E5A4J0</accession>